<dbReference type="InterPro" id="IPR006350">
    <property type="entry name" value="Intron_endoG1"/>
</dbReference>
<evidence type="ECO:0000259" key="2">
    <source>
        <dbReference type="PROSITE" id="PS50164"/>
    </source>
</evidence>
<dbReference type="CDD" id="cd10443">
    <property type="entry name" value="GIY-YIG_HE_Tlr8p_PBC-V_like"/>
    <property type="match status" value="1"/>
</dbReference>
<dbReference type="SMART" id="SM00496">
    <property type="entry name" value="IENR2"/>
    <property type="match status" value="3"/>
</dbReference>
<dbReference type="GO" id="GO:0004519">
    <property type="term" value="F:endonuclease activity"/>
    <property type="evidence" value="ECO:0007669"/>
    <property type="project" value="InterPro"/>
</dbReference>
<dbReference type="Pfam" id="PF07460">
    <property type="entry name" value="NUMOD3"/>
    <property type="match status" value="1"/>
</dbReference>
<dbReference type="Gene3D" id="3.40.1440.10">
    <property type="entry name" value="GIY-YIG endonuclease"/>
    <property type="match status" value="1"/>
</dbReference>
<dbReference type="Pfam" id="PF01541">
    <property type="entry name" value="GIY-YIG"/>
    <property type="match status" value="1"/>
</dbReference>
<sequence length="243" mass="28309">MGCIYRILNKTNGKSYIGQTVYDSPQKRWNVHKNIYKQEKHQEYLYRAMRKHGFENFEFSIICICKKDELSELECKYIKDYNSLGKNGYNMTSGGEGRRDCKLSEETKRKISLAGKGRVPSEETRKKLSMAGVGRKLTEEAKLKMKETVSRKPKPEKFIKVKLPPSVRIIKDSTREKLRNNMLGKPKSAEHIANVKKAKRKLSEEDVLYIRDNPEKLQGKDLALKFNLSRTSISRIINKKRYI</sequence>
<proteinExistence type="predicted"/>
<dbReference type="PROSITE" id="PS50164">
    <property type="entry name" value="GIY_YIG"/>
    <property type="match status" value="1"/>
</dbReference>
<evidence type="ECO:0000256" key="1">
    <source>
        <dbReference type="ARBA" id="ARBA00010045"/>
    </source>
</evidence>
<dbReference type="GO" id="GO:0003677">
    <property type="term" value="F:DNA binding"/>
    <property type="evidence" value="ECO:0007669"/>
    <property type="project" value="InterPro"/>
</dbReference>
<dbReference type="AlphaFoldDB" id="A0A6C0HG51"/>
<dbReference type="InterPro" id="IPR035901">
    <property type="entry name" value="GIY-YIG_endonuc_sf"/>
</dbReference>
<dbReference type="SMART" id="SM00465">
    <property type="entry name" value="GIYc"/>
    <property type="match status" value="1"/>
</dbReference>
<name>A0A6C0HG51_9ZZZZ</name>
<accession>A0A6C0HG51</accession>
<dbReference type="InterPro" id="IPR003611">
    <property type="entry name" value="NUMOD3"/>
</dbReference>
<comment type="similarity">
    <text evidence="1">To endonucleases of group I introns of fungi and phage.</text>
</comment>
<protein>
    <recommendedName>
        <fullName evidence="2">GIY-YIG domain-containing protein</fullName>
    </recommendedName>
</protein>
<dbReference type="EMBL" id="MN739948">
    <property type="protein sequence ID" value="QHT79340.1"/>
    <property type="molecule type" value="Genomic_DNA"/>
</dbReference>
<feature type="domain" description="GIY-YIG" evidence="2">
    <location>
        <begin position="1"/>
        <end position="91"/>
    </location>
</feature>
<dbReference type="SUPFAM" id="SSF82771">
    <property type="entry name" value="GIY-YIG endonuclease"/>
    <property type="match status" value="1"/>
</dbReference>
<evidence type="ECO:0000313" key="3">
    <source>
        <dbReference type="EMBL" id="QHT79340.1"/>
    </source>
</evidence>
<dbReference type="InterPro" id="IPR000305">
    <property type="entry name" value="GIY-YIG_endonuc"/>
</dbReference>
<reference evidence="3" key="1">
    <citation type="journal article" date="2020" name="Nature">
        <title>Giant virus diversity and host interactions through global metagenomics.</title>
        <authorList>
            <person name="Schulz F."/>
            <person name="Roux S."/>
            <person name="Paez-Espino D."/>
            <person name="Jungbluth S."/>
            <person name="Walsh D.A."/>
            <person name="Denef V.J."/>
            <person name="McMahon K.D."/>
            <person name="Konstantinidis K.T."/>
            <person name="Eloe-Fadrosh E.A."/>
            <person name="Kyrpides N.C."/>
            <person name="Woyke T."/>
        </authorList>
    </citation>
    <scope>NUCLEOTIDE SEQUENCE</scope>
    <source>
        <strain evidence="3">GVMAG-M-3300023179-99</strain>
    </source>
</reference>
<dbReference type="NCBIfam" id="TIGR01453">
    <property type="entry name" value="grpIintron_endo"/>
    <property type="match status" value="1"/>
</dbReference>
<organism evidence="3">
    <name type="scientific">viral metagenome</name>
    <dbReference type="NCBI Taxonomy" id="1070528"/>
    <lineage>
        <taxon>unclassified sequences</taxon>
        <taxon>metagenomes</taxon>
        <taxon>organismal metagenomes</taxon>
    </lineage>
</organism>